<evidence type="ECO:0000313" key="3">
    <source>
        <dbReference type="EMBL" id="KAF7760992.1"/>
    </source>
</evidence>
<accession>A0A8H7EWK8</accession>
<protein>
    <submittedName>
        <fullName evidence="3">Uncharacterized protein</fullName>
    </submittedName>
</protein>
<keyword evidence="2" id="KW-0812">Transmembrane</keyword>
<evidence type="ECO:0000313" key="4">
    <source>
        <dbReference type="Proteomes" id="UP000629468"/>
    </source>
</evidence>
<feature type="transmembrane region" description="Helical" evidence="2">
    <location>
        <begin position="7"/>
        <end position="28"/>
    </location>
</feature>
<evidence type="ECO:0000256" key="2">
    <source>
        <dbReference type="SAM" id="Phobius"/>
    </source>
</evidence>
<dbReference type="Proteomes" id="UP000629468">
    <property type="component" value="Unassembled WGS sequence"/>
</dbReference>
<feature type="transmembrane region" description="Helical" evidence="2">
    <location>
        <begin position="40"/>
        <end position="61"/>
    </location>
</feature>
<name>A0A8H7EWK8_AGABI</name>
<dbReference type="AlphaFoldDB" id="A0A8H7EWK8"/>
<gene>
    <name evidence="3" type="ORF">Agabi119p4_10401</name>
</gene>
<dbReference type="EMBL" id="JABXXO010000014">
    <property type="protein sequence ID" value="KAF7760992.1"/>
    <property type="molecule type" value="Genomic_DNA"/>
</dbReference>
<proteinExistence type="predicted"/>
<keyword evidence="2" id="KW-1133">Transmembrane helix</keyword>
<feature type="region of interest" description="Disordered" evidence="1">
    <location>
        <begin position="85"/>
        <end position="122"/>
    </location>
</feature>
<organism evidence="3 4">
    <name type="scientific">Agaricus bisporus var. burnettii</name>
    <dbReference type="NCBI Taxonomy" id="192524"/>
    <lineage>
        <taxon>Eukaryota</taxon>
        <taxon>Fungi</taxon>
        <taxon>Dikarya</taxon>
        <taxon>Basidiomycota</taxon>
        <taxon>Agaricomycotina</taxon>
        <taxon>Agaricomycetes</taxon>
        <taxon>Agaricomycetidae</taxon>
        <taxon>Agaricales</taxon>
        <taxon>Agaricineae</taxon>
        <taxon>Agaricaceae</taxon>
        <taxon>Agaricus</taxon>
    </lineage>
</organism>
<evidence type="ECO:0000256" key="1">
    <source>
        <dbReference type="SAM" id="MobiDB-lite"/>
    </source>
</evidence>
<keyword evidence="2" id="KW-0472">Membrane</keyword>
<sequence>MNVVGMLIESYAVECVWTIVFVILVHLVDPMQQFFGNTQPYIEIIAYLLVLYRVASGRAYGSQRAHEPQSRQGQISSLHWNHHTTTTQSGIASRIGMDIYPPEPQVGSKPETDILRVQDSPA</sequence>
<reference evidence="3 4" key="1">
    <citation type="journal article" name="Sci. Rep.">
        <title>Telomere-to-telomere assembled and centromere annotated genomes of the two main subspecies of the button mushroom Agaricus bisporus reveal especially polymorphic chromosome ends.</title>
        <authorList>
            <person name="Sonnenberg A.S.M."/>
            <person name="Sedaghat-Telgerd N."/>
            <person name="Lavrijssen B."/>
            <person name="Ohm R.A."/>
            <person name="Hendrickx P.M."/>
            <person name="Scholtmeijer K."/>
            <person name="Baars J.J.P."/>
            <person name="van Peer A."/>
        </authorList>
    </citation>
    <scope>NUCLEOTIDE SEQUENCE [LARGE SCALE GENOMIC DNA]</scope>
    <source>
        <strain evidence="3 4">H119_p4</strain>
    </source>
</reference>
<comment type="caution">
    <text evidence="3">The sequence shown here is derived from an EMBL/GenBank/DDBJ whole genome shotgun (WGS) entry which is preliminary data.</text>
</comment>